<accession>A0A1C1YTE8</accession>
<dbReference type="InterPro" id="IPR011008">
    <property type="entry name" value="Dimeric_a/b-barrel"/>
</dbReference>
<dbReference type="SUPFAM" id="SSF54909">
    <property type="entry name" value="Dimeric alpha+beta barrel"/>
    <property type="match status" value="1"/>
</dbReference>
<dbReference type="PANTHER" id="PTHR35174:SF3">
    <property type="entry name" value="BLL7171 PROTEIN"/>
    <property type="match status" value="1"/>
</dbReference>
<feature type="domain" description="YCII-related" evidence="2">
    <location>
        <begin position="1"/>
        <end position="114"/>
    </location>
</feature>
<comment type="caution">
    <text evidence="3">The sequence shown here is derived from an EMBL/GenBank/DDBJ whole genome shotgun (WGS) entry which is preliminary data.</text>
</comment>
<organism evidence="3 4">
    <name type="scientific">Hoeflea olei</name>
    <dbReference type="NCBI Taxonomy" id="1480615"/>
    <lineage>
        <taxon>Bacteria</taxon>
        <taxon>Pseudomonadati</taxon>
        <taxon>Pseudomonadota</taxon>
        <taxon>Alphaproteobacteria</taxon>
        <taxon>Hyphomicrobiales</taxon>
        <taxon>Rhizobiaceae</taxon>
        <taxon>Hoeflea</taxon>
    </lineage>
</organism>
<dbReference type="OrthoDB" id="9807535at2"/>
<sequence length="116" mass="12623">MKYLALIYAAPGAGPDYGTPEFGPYMDGYRKATETYRRDGVLLGGEALQDTSTATTVRVRNGKTETMDGPFAETKEQLGGFYLFDCANLDEAIRYAAMIPSAEHGSVEIRPIMDVG</sequence>
<proteinExistence type="inferred from homology"/>
<evidence type="ECO:0000256" key="1">
    <source>
        <dbReference type="ARBA" id="ARBA00007689"/>
    </source>
</evidence>
<dbReference type="Pfam" id="PF03795">
    <property type="entry name" value="YCII"/>
    <property type="match status" value="1"/>
</dbReference>
<dbReference type="InterPro" id="IPR005545">
    <property type="entry name" value="YCII"/>
</dbReference>
<protein>
    <recommendedName>
        <fullName evidence="2">YCII-related domain-containing protein</fullName>
    </recommendedName>
</protein>
<comment type="similarity">
    <text evidence="1">Belongs to the YciI family.</text>
</comment>
<gene>
    <name evidence="3" type="ORF">AWJ14_17950</name>
</gene>
<dbReference type="PANTHER" id="PTHR35174">
    <property type="entry name" value="BLL7171 PROTEIN-RELATED"/>
    <property type="match status" value="1"/>
</dbReference>
<dbReference type="Proteomes" id="UP000094795">
    <property type="component" value="Unassembled WGS sequence"/>
</dbReference>
<reference evidence="3 4" key="1">
    <citation type="submission" date="2015-12" db="EMBL/GenBank/DDBJ databases">
        <authorList>
            <person name="Shamseldin A."/>
            <person name="Moawad H."/>
            <person name="Abd El-Rahim W.M."/>
            <person name="Sadowsky M.J."/>
        </authorList>
    </citation>
    <scope>NUCLEOTIDE SEQUENCE [LARGE SCALE GENOMIC DNA]</scope>
    <source>
        <strain evidence="3 4">JC234</strain>
    </source>
</reference>
<dbReference type="EMBL" id="LQZT01000034">
    <property type="protein sequence ID" value="OCW56801.1"/>
    <property type="molecule type" value="Genomic_DNA"/>
</dbReference>
<name>A0A1C1YTE8_9HYPH</name>
<evidence type="ECO:0000313" key="3">
    <source>
        <dbReference type="EMBL" id="OCW56801.1"/>
    </source>
</evidence>
<dbReference type="Gene3D" id="3.30.70.1060">
    <property type="entry name" value="Dimeric alpha+beta barrel"/>
    <property type="match status" value="1"/>
</dbReference>
<keyword evidence="4" id="KW-1185">Reference proteome</keyword>
<dbReference type="RefSeq" id="WP_066181679.1">
    <property type="nucleotide sequence ID" value="NZ_LQZT01000034.1"/>
</dbReference>
<evidence type="ECO:0000313" key="4">
    <source>
        <dbReference type="Proteomes" id="UP000094795"/>
    </source>
</evidence>
<dbReference type="AlphaFoldDB" id="A0A1C1YTE8"/>
<evidence type="ECO:0000259" key="2">
    <source>
        <dbReference type="Pfam" id="PF03795"/>
    </source>
</evidence>
<dbReference type="STRING" id="1480615.AWJ14_17950"/>